<name>A0A915JYY0_ROMCU</name>
<organism evidence="1 2">
    <name type="scientific">Romanomermis culicivorax</name>
    <name type="common">Nematode worm</name>
    <dbReference type="NCBI Taxonomy" id="13658"/>
    <lineage>
        <taxon>Eukaryota</taxon>
        <taxon>Metazoa</taxon>
        <taxon>Ecdysozoa</taxon>
        <taxon>Nematoda</taxon>
        <taxon>Enoplea</taxon>
        <taxon>Dorylaimia</taxon>
        <taxon>Mermithida</taxon>
        <taxon>Mermithoidea</taxon>
        <taxon>Mermithidae</taxon>
        <taxon>Romanomermis</taxon>
    </lineage>
</organism>
<reference evidence="2" key="1">
    <citation type="submission" date="2022-11" db="UniProtKB">
        <authorList>
            <consortium name="WormBaseParasite"/>
        </authorList>
    </citation>
    <scope>IDENTIFICATION</scope>
</reference>
<keyword evidence="1" id="KW-1185">Reference proteome</keyword>
<dbReference type="Proteomes" id="UP000887565">
    <property type="component" value="Unplaced"/>
</dbReference>
<dbReference type="WBParaSite" id="nRc.2.0.1.t31195-RA">
    <property type="protein sequence ID" value="nRc.2.0.1.t31195-RA"/>
    <property type="gene ID" value="nRc.2.0.1.g31195"/>
</dbReference>
<dbReference type="AlphaFoldDB" id="A0A915JYY0"/>
<evidence type="ECO:0000313" key="2">
    <source>
        <dbReference type="WBParaSite" id="nRc.2.0.1.t31195-RA"/>
    </source>
</evidence>
<protein>
    <submittedName>
        <fullName evidence="2">Uncharacterized protein</fullName>
    </submittedName>
</protein>
<accession>A0A915JYY0</accession>
<evidence type="ECO:0000313" key="1">
    <source>
        <dbReference type="Proteomes" id="UP000887565"/>
    </source>
</evidence>
<sequence length="78" mass="8760">MTDGKPEPNGTKILLSFGNAVSIAFRSAEKGKYKWPSNHNQSLLCGVNFGHGNQISKKQCNECRKSDKVDKVWFCKEK</sequence>
<proteinExistence type="predicted"/>